<dbReference type="AlphaFoldDB" id="A0A9Q9W6P5"/>
<evidence type="ECO:0000313" key="1">
    <source>
        <dbReference type="RefSeq" id="XP_042577786.1"/>
    </source>
</evidence>
<dbReference type="Proteomes" id="UP001155660">
    <property type="component" value="Chromosome B4"/>
</dbReference>
<gene>
    <name evidence="1" type="primary">LOC122136984</name>
</gene>
<protein>
    <submittedName>
        <fullName evidence="1">Methyltransferase-like protein 25 isoform X2</fullName>
    </submittedName>
</protein>
<proteinExistence type="predicted"/>
<dbReference type="RefSeq" id="XP_042577786.1">
    <property type="nucleotide sequence ID" value="XM_042721852.1"/>
</dbReference>
<sequence>MRTLDFYTRDVWSTFMCVSPDDVLCAIIRPHEGDRSNASMKLVDISALLRAAKAHCLPALGVCMQLEDLMQNLRLMTGDTTAGCVDGVCGFPVSQYLKAQACFCGRNARMSACLALERVSAGEGINHD</sequence>
<dbReference type="GeneID" id="122136984"/>
<accession>A0A9Q9W6P5</accession>
<name>A0A9Q9W6P5_CYPCA</name>
<organism evidence="1">
    <name type="scientific">Cyprinus carpio</name>
    <name type="common">Common carp</name>
    <dbReference type="NCBI Taxonomy" id="7962"/>
    <lineage>
        <taxon>Eukaryota</taxon>
        <taxon>Metazoa</taxon>
        <taxon>Chordata</taxon>
        <taxon>Craniata</taxon>
        <taxon>Vertebrata</taxon>
        <taxon>Euteleostomi</taxon>
        <taxon>Actinopterygii</taxon>
        <taxon>Neopterygii</taxon>
        <taxon>Teleostei</taxon>
        <taxon>Ostariophysi</taxon>
        <taxon>Cypriniformes</taxon>
        <taxon>Cyprinidae</taxon>
        <taxon>Cyprininae</taxon>
        <taxon>Cyprinus</taxon>
    </lineage>
</organism>
<reference evidence="1" key="1">
    <citation type="submission" date="2025-08" db="UniProtKB">
        <authorList>
            <consortium name="RefSeq"/>
        </authorList>
    </citation>
    <scope>IDENTIFICATION</scope>
    <source>
        <tissue evidence="1">Muscle</tissue>
    </source>
</reference>